<organism evidence="1 2">
    <name type="scientific">Legionella drozanskii LLAP-1</name>
    <dbReference type="NCBI Taxonomy" id="1212489"/>
    <lineage>
        <taxon>Bacteria</taxon>
        <taxon>Pseudomonadati</taxon>
        <taxon>Pseudomonadota</taxon>
        <taxon>Gammaproteobacteria</taxon>
        <taxon>Legionellales</taxon>
        <taxon>Legionellaceae</taxon>
        <taxon>Legionella</taxon>
    </lineage>
</organism>
<reference evidence="1 2" key="1">
    <citation type="submission" date="2015-11" db="EMBL/GenBank/DDBJ databases">
        <title>Genomic analysis of 38 Legionella species identifies large and diverse effector repertoires.</title>
        <authorList>
            <person name="Burstein D."/>
            <person name="Amaro F."/>
            <person name="Zusman T."/>
            <person name="Lifshitz Z."/>
            <person name="Cohen O."/>
            <person name="Gilbert J.A."/>
            <person name="Pupko T."/>
            <person name="Shuman H.A."/>
            <person name="Segal G."/>
        </authorList>
    </citation>
    <scope>NUCLEOTIDE SEQUENCE [LARGE SCALE GENOMIC DNA]</scope>
    <source>
        <strain evidence="1 2">ATCC 700990</strain>
    </source>
</reference>
<protein>
    <submittedName>
        <fullName evidence="1">Uncharacterized protein</fullName>
    </submittedName>
</protein>
<evidence type="ECO:0000313" key="1">
    <source>
        <dbReference type="EMBL" id="KTC87290.1"/>
    </source>
</evidence>
<gene>
    <name evidence="1" type="ORF">Ldro_0909</name>
</gene>
<dbReference type="PATRIC" id="fig|1212489.4.peg.952"/>
<proteinExistence type="predicted"/>
<accession>A0A0W0SV81</accession>
<dbReference type="STRING" id="1212489.Ldro_0909"/>
<sequence>MKNSLTEIYHLMLGHYKFSSYRQERIAIALSKDLPHANSIKELHHLLCDYLQLLNGDCCSFLADLIPVSVFSFFAGSEENARLLRKRGQPRDLSLLISSWVGNIETQISALERLKAFYYPKQTEALVNLIFELLETPKALMHLNMLNLIKRLNSNDLEDALVKLAKLPPALEVNKHPSESKRPGNYCAQITFNKNHAACIKLLANNAAAHRDEDRLLALTNSLLQDALIIYKDLHTPEVTLVQSQTIEEQTHTLGCG</sequence>
<evidence type="ECO:0000313" key="2">
    <source>
        <dbReference type="Proteomes" id="UP000054736"/>
    </source>
</evidence>
<comment type="caution">
    <text evidence="1">The sequence shown here is derived from an EMBL/GenBank/DDBJ whole genome shotgun (WGS) entry which is preliminary data.</text>
</comment>
<dbReference type="Proteomes" id="UP000054736">
    <property type="component" value="Unassembled WGS sequence"/>
</dbReference>
<dbReference type="RefSeq" id="WP_058495240.1">
    <property type="nucleotide sequence ID" value="NZ_CAAAIU010000012.1"/>
</dbReference>
<dbReference type="OrthoDB" id="9970277at2"/>
<dbReference type="EMBL" id="LNXY01000020">
    <property type="protein sequence ID" value="KTC87290.1"/>
    <property type="molecule type" value="Genomic_DNA"/>
</dbReference>
<dbReference type="AlphaFoldDB" id="A0A0W0SV81"/>
<keyword evidence="2" id="KW-1185">Reference proteome</keyword>
<name>A0A0W0SV81_9GAMM</name>